<dbReference type="RefSeq" id="XP_020110503.1">
    <property type="nucleotide sequence ID" value="XM_020254914.1"/>
</dbReference>
<dbReference type="FunFam" id="1.25.40.180:FF:000027">
    <property type="entry name" value="Eukaryotic translation initiation factor isoform 4G-2"/>
    <property type="match status" value="1"/>
</dbReference>
<dbReference type="Gene3D" id="1.25.40.180">
    <property type="match status" value="2"/>
</dbReference>
<dbReference type="InterPro" id="IPR016024">
    <property type="entry name" value="ARM-type_fold"/>
</dbReference>
<proteinExistence type="inferred from homology"/>
<dbReference type="GO" id="GO:0003743">
    <property type="term" value="F:translation initiation factor activity"/>
    <property type="evidence" value="ECO:0007669"/>
    <property type="project" value="UniProtKB-KW"/>
</dbReference>
<sequence length="776" mass="85377">MQSDTTVISLRPGGGGGGGGGNRGVRILAPHFVSSAFAAAGAGAGAGDLPFLRPHAAALKVGDSRFEARDCIRYTRDLLLQLRKVVHISEDILKIKQEIAEEFNVEDQTWGRTDSNSLNQSHTRYSEPDNRDWRGRSGQVSSYGEEKSWDTIRENKVSYGSNSTQQEQFNRHDQLNSQSSSRVQVSSNQGVGPTPALIKAEVPWSARRGNDSEKERVLKTVKGILNKLTPEKFDVLKGQLIDSGITTSDILKGVITLIFEKAVFEPTFCPMYAQLCSDLNEKLPSFPAEEAGRKEITFKRILLNNCQEAFEGAGNLRAEVRKLTGPDQEMERRDKERLVKLRTLGNIRLIGELLKQKMVPEKIVHHIVQELLGPDGKTCPAEENVEAICQFFNTIGKQLDESPKAWLVNDFYFNRLKELMTNPQLVPRLRFMVRDVLDLRANMWVPRREEVKAKTITEIHTEAEKNLGLRPGATANMRAARSASALGGPLSPTGPFPMNGPGTGGMMPGMPRTRRMPGMPGLDTDNWEVPRSKSMTKGNNASVFQNPSLNKLLPKGSGGSTSGKTSALLSGALNLPPQNTVPLKSLNTVSTVTPPSEKPLVAPKQDPDELHKKTVALLEEYFHIRILEEALQCVEELNSPERHPEVVKEAINLALDKGSACIDPLVGLLQFLFAKNVLEPRDLGTGCLLYGSMLDDIGIDLPKAPVYFGEVMGKLILAGGLSFKVVEEILKKVEDERFREAIFDAVVKSIEANPSGLVIMSSQSTELEACKNLLAF</sequence>
<feature type="region of interest" description="Disordered" evidence="5">
    <location>
        <begin position="107"/>
        <end position="148"/>
    </location>
</feature>
<dbReference type="PROSITE" id="PS51366">
    <property type="entry name" value="MI"/>
    <property type="match status" value="1"/>
</dbReference>
<dbReference type="SMART" id="SM00543">
    <property type="entry name" value="MIF4G"/>
    <property type="match status" value="1"/>
</dbReference>
<gene>
    <name evidence="10 11" type="primary">LOC109725649</name>
    <name evidence="7" type="ORF">ACMD2_14197</name>
</gene>
<name>A0A199VAL7_ANACO</name>
<keyword evidence="9" id="KW-1185">Reference proteome</keyword>
<evidence type="ECO:0000256" key="5">
    <source>
        <dbReference type="SAM" id="MobiDB-lite"/>
    </source>
</evidence>
<dbReference type="Pfam" id="PF02847">
    <property type="entry name" value="MA3"/>
    <property type="match status" value="1"/>
</dbReference>
<evidence type="ECO:0000256" key="4">
    <source>
        <dbReference type="ARBA" id="ARBA00022917"/>
    </source>
</evidence>
<keyword evidence="4" id="KW-0648">Protein biosynthesis</keyword>
<dbReference type="SMART" id="SM00544">
    <property type="entry name" value="MA3"/>
    <property type="match status" value="1"/>
</dbReference>
<evidence type="ECO:0000313" key="10">
    <source>
        <dbReference type="RefSeq" id="XP_020110503.1"/>
    </source>
</evidence>
<keyword evidence="3" id="KW-0810">Translation regulation</keyword>
<comment type="similarity">
    <text evidence="1">Belongs to the eukaryotic initiation factor 4G family.</text>
</comment>
<dbReference type="Pfam" id="PF02854">
    <property type="entry name" value="MIF4G"/>
    <property type="match status" value="1"/>
</dbReference>
<protein>
    <submittedName>
        <fullName evidence="7">Eukaryotic translation initiation factor isoform 4G-1</fullName>
    </submittedName>
    <submittedName>
        <fullName evidence="10 11">Eukaryotic translation initiation factor-like</fullName>
    </submittedName>
</protein>
<dbReference type="Proteomes" id="UP000515123">
    <property type="component" value="Linkage group 20"/>
</dbReference>
<dbReference type="GeneID" id="109725649"/>
<dbReference type="OrthoDB" id="514777at2759"/>
<dbReference type="GO" id="GO:0006417">
    <property type="term" value="P:regulation of translation"/>
    <property type="evidence" value="ECO:0007669"/>
    <property type="project" value="UniProtKB-KW"/>
</dbReference>
<feature type="compositionally biased region" description="Basic and acidic residues" evidence="5">
    <location>
        <begin position="124"/>
        <end position="135"/>
    </location>
</feature>
<keyword evidence="2 7" id="KW-0396">Initiation factor</keyword>
<dbReference type="InterPro" id="IPR003891">
    <property type="entry name" value="Initiation_fac_eIF4g_MI"/>
</dbReference>
<evidence type="ECO:0000256" key="1">
    <source>
        <dbReference type="ARBA" id="ARBA00005775"/>
    </source>
</evidence>
<dbReference type="PANTHER" id="PTHR23253:SF53">
    <property type="entry name" value="EUKARYOTIC TRANSLATION INITIATION FACTOR ISOFORM 4G-1"/>
    <property type="match status" value="1"/>
</dbReference>
<reference evidence="10 11" key="2">
    <citation type="submission" date="2025-04" db="UniProtKB">
        <authorList>
            <consortium name="RefSeq"/>
        </authorList>
    </citation>
    <scope>IDENTIFICATION</scope>
    <source>
        <tissue evidence="10 11">Leaf</tissue>
    </source>
</reference>
<dbReference type="STRING" id="4615.A0A199VAL7"/>
<dbReference type="AlphaFoldDB" id="A0A199VAL7"/>
<evidence type="ECO:0000313" key="7">
    <source>
        <dbReference type="EMBL" id="OAY74129.1"/>
    </source>
</evidence>
<reference evidence="7 8" key="1">
    <citation type="journal article" date="2016" name="DNA Res.">
        <title>The draft genome of MD-2 pineapple using hybrid error correction of long reads.</title>
        <authorList>
            <person name="Redwan R.M."/>
            <person name="Saidin A."/>
            <person name="Kumar S.V."/>
        </authorList>
    </citation>
    <scope>NUCLEOTIDE SEQUENCE [LARGE SCALE GENOMIC DNA]</scope>
    <source>
        <strain evidence="8">cv. MD2</strain>
        <tissue evidence="7">Leaf</tissue>
    </source>
</reference>
<evidence type="ECO:0000313" key="9">
    <source>
        <dbReference type="Proteomes" id="UP000515123"/>
    </source>
</evidence>
<organism evidence="7 8">
    <name type="scientific">Ananas comosus</name>
    <name type="common">Pineapple</name>
    <name type="synonym">Ananas ananas</name>
    <dbReference type="NCBI Taxonomy" id="4615"/>
    <lineage>
        <taxon>Eukaryota</taxon>
        <taxon>Viridiplantae</taxon>
        <taxon>Streptophyta</taxon>
        <taxon>Embryophyta</taxon>
        <taxon>Tracheophyta</taxon>
        <taxon>Spermatophyta</taxon>
        <taxon>Magnoliopsida</taxon>
        <taxon>Liliopsida</taxon>
        <taxon>Poales</taxon>
        <taxon>Bromeliaceae</taxon>
        <taxon>Bromelioideae</taxon>
        <taxon>Ananas</taxon>
    </lineage>
</organism>
<dbReference type="GO" id="GO:0003729">
    <property type="term" value="F:mRNA binding"/>
    <property type="evidence" value="ECO:0007669"/>
    <property type="project" value="TreeGrafter"/>
</dbReference>
<accession>A0A199VAL7</accession>
<dbReference type="Proteomes" id="UP000092600">
    <property type="component" value="Unassembled WGS sequence"/>
</dbReference>
<dbReference type="GO" id="GO:0016281">
    <property type="term" value="C:eukaryotic translation initiation factor 4F complex"/>
    <property type="evidence" value="ECO:0007669"/>
    <property type="project" value="TreeGrafter"/>
</dbReference>
<dbReference type="InterPro" id="IPR003890">
    <property type="entry name" value="MIF4G-like_typ-3"/>
</dbReference>
<dbReference type="EMBL" id="LSRQ01002488">
    <property type="protein sequence ID" value="OAY74129.1"/>
    <property type="molecule type" value="Genomic_DNA"/>
</dbReference>
<evidence type="ECO:0000313" key="11">
    <source>
        <dbReference type="RefSeq" id="XP_020110504.1"/>
    </source>
</evidence>
<dbReference type="RefSeq" id="XP_020110504.1">
    <property type="nucleotide sequence ID" value="XM_020254915.1"/>
</dbReference>
<evidence type="ECO:0000256" key="2">
    <source>
        <dbReference type="ARBA" id="ARBA00022540"/>
    </source>
</evidence>
<feature type="region of interest" description="Disordered" evidence="5">
    <location>
        <begin position="160"/>
        <end position="194"/>
    </location>
</feature>
<feature type="compositionally biased region" description="Polar residues" evidence="5">
    <location>
        <begin position="107"/>
        <end position="123"/>
    </location>
</feature>
<dbReference type="PANTHER" id="PTHR23253">
    <property type="entry name" value="EUKARYOTIC TRANSLATION INITIATION FACTOR 4 GAMMA"/>
    <property type="match status" value="1"/>
</dbReference>
<evidence type="ECO:0000259" key="6">
    <source>
        <dbReference type="PROSITE" id="PS51366"/>
    </source>
</evidence>
<dbReference type="SUPFAM" id="SSF48371">
    <property type="entry name" value="ARM repeat"/>
    <property type="match status" value="2"/>
</dbReference>
<feature type="domain" description="MI" evidence="6">
    <location>
        <begin position="609"/>
        <end position="731"/>
    </location>
</feature>
<dbReference type="Gramene" id="Aco019695.1.mrna1">
    <property type="protein sequence ID" value="Aco019695.1.mrna1"/>
    <property type="gene ID" value="Aco019695.1.path1"/>
</dbReference>
<feature type="compositionally biased region" description="Low complexity" evidence="5">
    <location>
        <begin position="176"/>
        <end position="192"/>
    </location>
</feature>
<evidence type="ECO:0000313" key="8">
    <source>
        <dbReference type="Proteomes" id="UP000092600"/>
    </source>
</evidence>
<evidence type="ECO:0000256" key="3">
    <source>
        <dbReference type="ARBA" id="ARBA00022845"/>
    </source>
</evidence>